<reference evidence="2 3" key="1">
    <citation type="submission" date="2019-04" db="EMBL/GenBank/DDBJ databases">
        <title>Chromosome genome assembly for Takifugu flavidus.</title>
        <authorList>
            <person name="Xiao S."/>
        </authorList>
    </citation>
    <scope>NUCLEOTIDE SEQUENCE [LARGE SCALE GENOMIC DNA]</scope>
    <source>
        <strain evidence="2">HTHZ2018</strain>
        <tissue evidence="2">Muscle</tissue>
    </source>
</reference>
<accession>A0A5C6P4P8</accession>
<feature type="compositionally biased region" description="Basic and acidic residues" evidence="1">
    <location>
        <begin position="20"/>
        <end position="29"/>
    </location>
</feature>
<name>A0A5C6P4P8_9TELE</name>
<keyword evidence="3" id="KW-1185">Reference proteome</keyword>
<evidence type="ECO:0000256" key="1">
    <source>
        <dbReference type="SAM" id="MobiDB-lite"/>
    </source>
</evidence>
<sequence>MKDIDGPQSSGLRKKRKSRSVRDQSEGYRKPSSSRPRPPRRKIKECTSAEEDIVDGFSIKGFVSLEALEPAISRRVLLSLVLLKVSSC</sequence>
<dbReference type="EMBL" id="RHFK02000006">
    <property type="protein sequence ID" value="TWW74335.1"/>
    <property type="molecule type" value="Genomic_DNA"/>
</dbReference>
<protein>
    <submittedName>
        <fullName evidence="2">Uncharacterized protein</fullName>
    </submittedName>
</protein>
<feature type="region of interest" description="Disordered" evidence="1">
    <location>
        <begin position="1"/>
        <end position="46"/>
    </location>
</feature>
<organism evidence="2 3">
    <name type="scientific">Takifugu flavidus</name>
    <name type="common">sansaifugu</name>
    <dbReference type="NCBI Taxonomy" id="433684"/>
    <lineage>
        <taxon>Eukaryota</taxon>
        <taxon>Metazoa</taxon>
        <taxon>Chordata</taxon>
        <taxon>Craniata</taxon>
        <taxon>Vertebrata</taxon>
        <taxon>Euteleostomi</taxon>
        <taxon>Actinopterygii</taxon>
        <taxon>Neopterygii</taxon>
        <taxon>Teleostei</taxon>
        <taxon>Neoteleostei</taxon>
        <taxon>Acanthomorphata</taxon>
        <taxon>Eupercaria</taxon>
        <taxon>Tetraodontiformes</taxon>
        <taxon>Tetradontoidea</taxon>
        <taxon>Tetraodontidae</taxon>
        <taxon>Takifugu</taxon>
    </lineage>
</organism>
<evidence type="ECO:0000313" key="3">
    <source>
        <dbReference type="Proteomes" id="UP000324091"/>
    </source>
</evidence>
<proteinExistence type="predicted"/>
<comment type="caution">
    <text evidence="2">The sequence shown here is derived from an EMBL/GenBank/DDBJ whole genome shotgun (WGS) entry which is preliminary data.</text>
</comment>
<dbReference type="Proteomes" id="UP000324091">
    <property type="component" value="Chromosome 14"/>
</dbReference>
<evidence type="ECO:0000313" key="2">
    <source>
        <dbReference type="EMBL" id="TWW74335.1"/>
    </source>
</evidence>
<dbReference type="AlphaFoldDB" id="A0A5C6P4P8"/>
<gene>
    <name evidence="2" type="ORF">D4764_14G0003360</name>
</gene>